<accession>A0A1R1ES66</accession>
<dbReference type="AlphaFoldDB" id="A0A1R1ES66"/>
<dbReference type="Proteomes" id="UP000187172">
    <property type="component" value="Unassembled WGS sequence"/>
</dbReference>
<evidence type="ECO:0000313" key="2">
    <source>
        <dbReference type="Proteomes" id="UP000187172"/>
    </source>
</evidence>
<comment type="caution">
    <text evidence="1">The sequence shown here is derived from an EMBL/GenBank/DDBJ whole genome shotgun (WGS) entry which is preliminary data.</text>
</comment>
<dbReference type="RefSeq" id="WP_076170580.1">
    <property type="nucleotide sequence ID" value="NZ_MRTP01000003.1"/>
</dbReference>
<dbReference type="EMBL" id="MRTP01000003">
    <property type="protein sequence ID" value="OMF54680.1"/>
    <property type="molecule type" value="Genomic_DNA"/>
</dbReference>
<proteinExistence type="predicted"/>
<gene>
    <name evidence="1" type="ORF">BK138_16105</name>
</gene>
<keyword evidence="2" id="KW-1185">Reference proteome</keyword>
<organism evidence="1 2">
    <name type="scientific">Paenibacillus rhizosphaerae</name>
    <dbReference type="NCBI Taxonomy" id="297318"/>
    <lineage>
        <taxon>Bacteria</taxon>
        <taxon>Bacillati</taxon>
        <taxon>Bacillota</taxon>
        <taxon>Bacilli</taxon>
        <taxon>Bacillales</taxon>
        <taxon>Paenibacillaceae</taxon>
        <taxon>Paenibacillus</taxon>
    </lineage>
</organism>
<sequence length="116" mass="12836">MYDVKPEVNTLLSSIPGVTVSDAYPKDFTQLPHISFYENANNDPLKIKAGPLSDIAIQVDIWHNRSTGALAAAVEAKMGSIGFRREFSADVPDPNVKHKTMRYRGVVDTRTGLVYQ</sequence>
<evidence type="ECO:0008006" key="3">
    <source>
        <dbReference type="Google" id="ProtNLM"/>
    </source>
</evidence>
<protein>
    <recommendedName>
        <fullName evidence="3">DUF3168 domain-containing protein</fullName>
    </recommendedName>
</protein>
<reference evidence="1 2" key="1">
    <citation type="submission" date="2016-11" db="EMBL/GenBank/DDBJ databases">
        <title>Paenibacillus species isolates.</title>
        <authorList>
            <person name="Beno S.M."/>
        </authorList>
    </citation>
    <scope>NUCLEOTIDE SEQUENCE [LARGE SCALE GENOMIC DNA]</scope>
    <source>
        <strain evidence="1 2">FSL R5-0378</strain>
    </source>
</reference>
<name>A0A1R1ES66_9BACL</name>
<evidence type="ECO:0000313" key="1">
    <source>
        <dbReference type="EMBL" id="OMF54680.1"/>
    </source>
</evidence>
<dbReference type="STRING" id="297318.BK138_16105"/>